<evidence type="ECO:0000313" key="2">
    <source>
        <dbReference type="EMBL" id="AIJ48976.1"/>
    </source>
</evidence>
<organism evidence="2 3">
    <name type="scientific">Comamonas testosteroni TK102</name>
    <dbReference type="NCBI Taxonomy" id="1392005"/>
    <lineage>
        <taxon>Bacteria</taxon>
        <taxon>Pseudomonadati</taxon>
        <taxon>Pseudomonadota</taxon>
        <taxon>Betaproteobacteria</taxon>
        <taxon>Burkholderiales</taxon>
        <taxon>Comamonadaceae</taxon>
        <taxon>Comamonas</taxon>
    </lineage>
</organism>
<dbReference type="PANTHER" id="PTHR39586:SF1">
    <property type="entry name" value="CYTOPLASMIC PROTEIN"/>
    <property type="match status" value="1"/>
</dbReference>
<proteinExistence type="predicted"/>
<dbReference type="AlphaFoldDB" id="A0A076PW60"/>
<evidence type="ECO:0000259" key="1">
    <source>
        <dbReference type="Pfam" id="PF04287"/>
    </source>
</evidence>
<feature type="domain" description="YqcC-like" evidence="1">
    <location>
        <begin position="10"/>
        <end position="106"/>
    </location>
</feature>
<dbReference type="InterPro" id="IPR023376">
    <property type="entry name" value="YqcC-like_dom"/>
</dbReference>
<dbReference type="PIRSF" id="PIRSF006257">
    <property type="entry name" value="UCP006257"/>
    <property type="match status" value="1"/>
</dbReference>
<dbReference type="SUPFAM" id="SSF158452">
    <property type="entry name" value="YqcC-like"/>
    <property type="match status" value="1"/>
</dbReference>
<dbReference type="InterPro" id="IPR007384">
    <property type="entry name" value="UCP006257"/>
</dbReference>
<dbReference type="KEGG" id="ctes:O987_24510"/>
<dbReference type="HOGENOM" id="CLU_130358_0_0_4"/>
<dbReference type="EMBL" id="CP006704">
    <property type="protein sequence ID" value="AIJ48976.1"/>
    <property type="molecule type" value="Genomic_DNA"/>
</dbReference>
<dbReference type="Gene3D" id="1.20.1440.40">
    <property type="entry name" value="YqcC-like"/>
    <property type="match status" value="1"/>
</dbReference>
<dbReference type="RefSeq" id="WP_003051340.1">
    <property type="nucleotide sequence ID" value="NZ_CP006704.1"/>
</dbReference>
<dbReference type="PANTHER" id="PTHR39586">
    <property type="entry name" value="CYTOPLASMIC PROTEIN-RELATED"/>
    <property type="match status" value="1"/>
</dbReference>
<sequence length="123" mass="14351">MTAENIHQEIREHLLQLEAELQVQKLWSAVAPDPKALESTTPFMYDTLKLHEWLQWVFIPRLRAVIDAKGSLPHQSHVYPLADHEWQQRTDFDKQHLLRLLNRIDATLNGCDMTPEPGPDTKH</sequence>
<dbReference type="Pfam" id="PF04287">
    <property type="entry name" value="DUF446"/>
    <property type="match status" value="1"/>
</dbReference>
<dbReference type="InterPro" id="IPR036814">
    <property type="entry name" value="YqcC-like_sf"/>
</dbReference>
<name>A0A076PW60_COMTE</name>
<dbReference type="GO" id="GO:0044010">
    <property type="term" value="P:single-species biofilm formation"/>
    <property type="evidence" value="ECO:0007669"/>
    <property type="project" value="TreeGrafter"/>
</dbReference>
<accession>A0A076PW60</accession>
<evidence type="ECO:0000313" key="3">
    <source>
        <dbReference type="Proteomes" id="UP000028782"/>
    </source>
</evidence>
<protein>
    <recommendedName>
        <fullName evidence="1">YqcC-like domain-containing protein</fullName>
    </recommendedName>
</protein>
<gene>
    <name evidence="2" type="ORF">O987_24510</name>
</gene>
<dbReference type="Proteomes" id="UP000028782">
    <property type="component" value="Chromosome"/>
</dbReference>
<reference evidence="2 3" key="1">
    <citation type="journal article" date="2014" name="Genome Announc.">
        <title>Complete Genome Sequence of Polychlorinated Biphenyl Degrader Comamonas testosteroni TK102 (NBRC 109938).</title>
        <authorList>
            <person name="Fukuda K."/>
            <person name="Hosoyama A."/>
            <person name="Tsuchikane K."/>
            <person name="Ohji S."/>
            <person name="Yamazoe A."/>
            <person name="Fujita N."/>
            <person name="Shintani M."/>
            <person name="Kimbara K."/>
        </authorList>
    </citation>
    <scope>NUCLEOTIDE SEQUENCE [LARGE SCALE GENOMIC DNA]</scope>
    <source>
        <strain evidence="2">TK102</strain>
    </source>
</reference>